<dbReference type="PANTHER" id="PTHR36985:SF1">
    <property type="entry name" value="TRANSLOCATION AND ASSEMBLY MODULE SUBUNIT TAMB"/>
    <property type="match status" value="1"/>
</dbReference>
<dbReference type="Pfam" id="PF04357">
    <property type="entry name" value="TamB"/>
    <property type="match status" value="1"/>
</dbReference>
<evidence type="ECO:0000256" key="3">
    <source>
        <dbReference type="ARBA" id="ARBA00022989"/>
    </source>
</evidence>
<feature type="compositionally biased region" description="Polar residues" evidence="5">
    <location>
        <begin position="229"/>
        <end position="252"/>
    </location>
</feature>
<evidence type="ECO:0000256" key="5">
    <source>
        <dbReference type="SAM" id="MobiDB-lite"/>
    </source>
</evidence>
<dbReference type="RefSeq" id="WP_119976901.1">
    <property type="nucleotide sequence ID" value="NZ_BPFB01000033.1"/>
</dbReference>
<name>A0ABQ4PLP0_9GAMM</name>
<dbReference type="Proteomes" id="UP000761574">
    <property type="component" value="Unassembled WGS sequence"/>
</dbReference>
<dbReference type="EMBL" id="BPFB01000033">
    <property type="protein sequence ID" value="GIU48969.1"/>
    <property type="molecule type" value="Genomic_DNA"/>
</dbReference>
<evidence type="ECO:0000313" key="9">
    <source>
        <dbReference type="Proteomes" id="UP000761574"/>
    </source>
</evidence>
<evidence type="ECO:0000256" key="1">
    <source>
        <dbReference type="ARBA" id="ARBA00004167"/>
    </source>
</evidence>
<feature type="transmembrane region" description="Helical" evidence="6">
    <location>
        <begin position="38"/>
        <end position="58"/>
    </location>
</feature>
<evidence type="ECO:0000313" key="8">
    <source>
        <dbReference type="EMBL" id="GIU48969.1"/>
    </source>
</evidence>
<evidence type="ECO:0000256" key="4">
    <source>
        <dbReference type="ARBA" id="ARBA00023136"/>
    </source>
</evidence>
<protein>
    <submittedName>
        <fullName evidence="8">DUF490 domain-containing protein</fullName>
    </submittedName>
</protein>
<dbReference type="PANTHER" id="PTHR36985">
    <property type="entry name" value="TRANSLOCATION AND ASSEMBLY MODULE SUBUNIT TAMB"/>
    <property type="match status" value="1"/>
</dbReference>
<keyword evidence="9" id="KW-1185">Reference proteome</keyword>
<keyword evidence="2 6" id="KW-0812">Transmembrane</keyword>
<comment type="caution">
    <text evidence="8">The sequence shown here is derived from an EMBL/GenBank/DDBJ whole genome shotgun (WGS) entry which is preliminary data.</text>
</comment>
<dbReference type="InterPro" id="IPR007452">
    <property type="entry name" value="TamB_C"/>
</dbReference>
<evidence type="ECO:0000256" key="6">
    <source>
        <dbReference type="SAM" id="Phobius"/>
    </source>
</evidence>
<accession>A0ABQ4PLP0</accession>
<proteinExistence type="predicted"/>
<gene>
    <name evidence="8" type="ORF">TUM4630_26500</name>
</gene>
<feature type="domain" description="Translocation and assembly module TamB C-terminal" evidence="7">
    <location>
        <begin position="962"/>
        <end position="1299"/>
    </location>
</feature>
<keyword evidence="4 6" id="KW-0472">Membrane</keyword>
<sequence length="1302" mass="141133">MTQVTQESSNSDLPAKTTHKTKTLSARLLRWLKNTIRLVLYLPLLLLVIVAVLFGTPFGSRIAVNIADTLVDGLALSYQSGTLNRQLNLTHARWQMDGLNVAIDDLVLNWRPLCLLQRQVCVEALTATAVSVDIDTDQLSADSPAPTVDDASQQQPLQLPVTILLTHAQLQQIKVTVNEMQFNAEQLSGKASWLSNGLRIHSLDSLGLFVSLSPSETAPKDNNVAPPHQQESATTSSPKSEPQTEVAATNDSPWPLASLPQVAMPMPIFIDNLQLNDSQLQLGSRTDKFAEIRLQANYIDYRLALELLQVKHDYGQVSLDGDITLNAHYPMTLHLETAIDKIAELPSLTQQGLSLELSGDLQQLQLTATGQGHINLDLQGEIDLVDPEIPYQFNLSSERLMWPLDAPQYQAKAVTLDTQGSLSKQQAKVSAQVLTPYHPSLQLEAKLSHSEQTIALSQLDIVSDMGQLQATGSVSYGDEISWDLALTSEALQLADLKLNSDTVLPSTDITGSLTSQGKVTGQAWQIGIREASLQGHVDDYPLRLEGDIKVNNQWQLNANSLIIHALDAQLALSGHVDQQWALKGQLSVPALNLWHPEAEGNIQAHINVSGNSDHPEVTANVDSNELSFSDYLIHKTNIKAFYRPLDDHQLALSIKASDISTPAIKLNTINLSIKGDQATQQLSLQSDGDVKLDTVMASTFDSVKQRLALSVDRLNLNSQMGLVQLDQPIIFDWDNQIQQGQIAPFCWQHQHGKLCLGDTVELGSAGDANVQFNGDVGAILKPILPQNLAWQGPATLDSHFSWAPQQKPQARVDLTFSAGHVLLQTSKRKLETHYRQLQVNASLDADKLMLTTQLDAQELAQLTSDIEIGVGPDKRLSGSINIDKIDLQALANFTPQLETLKGEIDSKLTLSGSLSQPQIAGNIHLRQGQLLAAANPTLLDAINIAIQLQGQTAHIQGGWKMGDGKASVGGEIDWRGKAFQGNLTVNGDKLAVIQPPMVIVDVSPALNIQFGPKQLDISGKIVVPSGHINIVQLPEGGVAESSDVVFNDSMASAQKTTSPVATTSKIDIKVGDQLTIDGMGLKGRLQGTLTLRQEAFKPPLLYGDVKVVDGFYKFMGQKLSIDTGEVQFVGPIDVPNLNIEAVRVIKSEDVIAGVRISGTPLKPIVTLFSSPAKEQAEILSYIVKGTGFNNNNDSQNNALMMGAALTLGNQLGGGAVNSIGSSATGIVEKFGLSNVQLDTNDDGKVAISGFIGDNLMVKYGIGVFNPGYEMTVRYYLLSQLYLESVSGTVEKSLDIYYNFNID</sequence>
<reference evidence="8 9" key="1">
    <citation type="submission" date="2021-05" db="EMBL/GenBank/DDBJ databases">
        <title>Molecular characterization for Shewanella algae harboring chromosomal blaOXA-55-like strains isolated from clinical and environment sample.</title>
        <authorList>
            <person name="Ohama Y."/>
            <person name="Aoki K."/>
            <person name="Harada S."/>
            <person name="Moriya K."/>
            <person name="Ishii Y."/>
            <person name="Tateda K."/>
        </authorList>
    </citation>
    <scope>NUCLEOTIDE SEQUENCE [LARGE SCALE GENOMIC DNA]</scope>
    <source>
        <strain evidence="8 9">LMG 23746</strain>
    </source>
</reference>
<feature type="region of interest" description="Disordered" evidence="5">
    <location>
        <begin position="217"/>
        <end position="253"/>
    </location>
</feature>
<keyword evidence="3 6" id="KW-1133">Transmembrane helix</keyword>
<organism evidence="8 9">
    <name type="scientific">Shewanella algidipiscicola</name>
    <dbReference type="NCBI Taxonomy" id="614070"/>
    <lineage>
        <taxon>Bacteria</taxon>
        <taxon>Pseudomonadati</taxon>
        <taxon>Pseudomonadota</taxon>
        <taxon>Gammaproteobacteria</taxon>
        <taxon>Alteromonadales</taxon>
        <taxon>Shewanellaceae</taxon>
        <taxon>Shewanella</taxon>
    </lineage>
</organism>
<evidence type="ECO:0000256" key="2">
    <source>
        <dbReference type="ARBA" id="ARBA00022692"/>
    </source>
</evidence>
<evidence type="ECO:0000259" key="7">
    <source>
        <dbReference type="Pfam" id="PF04357"/>
    </source>
</evidence>
<comment type="subcellular location">
    <subcellularLocation>
        <location evidence="1">Membrane</location>
        <topology evidence="1">Single-pass membrane protein</topology>
    </subcellularLocation>
</comment>